<dbReference type="EMBL" id="JACHGY010000001">
    <property type="protein sequence ID" value="MBB6429897.1"/>
    <property type="molecule type" value="Genomic_DNA"/>
</dbReference>
<evidence type="ECO:0000256" key="1">
    <source>
        <dbReference type="ARBA" id="ARBA00011084"/>
    </source>
</evidence>
<dbReference type="NCBIfam" id="TIGR02532">
    <property type="entry name" value="IV_pilin_GFxxxE"/>
    <property type="match status" value="1"/>
</dbReference>
<dbReference type="RefSeq" id="WP_184677453.1">
    <property type="nucleotide sequence ID" value="NZ_JACHGY010000001.1"/>
</dbReference>
<dbReference type="GO" id="GO:0015628">
    <property type="term" value="P:protein secretion by the type II secretion system"/>
    <property type="evidence" value="ECO:0007669"/>
    <property type="project" value="InterPro"/>
</dbReference>
<dbReference type="Pfam" id="PF11612">
    <property type="entry name" value="T2SSJ"/>
    <property type="match status" value="1"/>
</dbReference>
<comment type="caution">
    <text evidence="4">The sequence shown here is derived from an EMBL/GenBank/DDBJ whole genome shotgun (WGS) entry which is preliminary data.</text>
</comment>
<comment type="similarity">
    <text evidence="1">Belongs to the GSP J family.</text>
</comment>
<dbReference type="Proteomes" id="UP000541810">
    <property type="component" value="Unassembled WGS sequence"/>
</dbReference>
<feature type="region of interest" description="Disordered" evidence="3">
    <location>
        <begin position="214"/>
        <end position="236"/>
    </location>
</feature>
<evidence type="ECO:0000256" key="3">
    <source>
        <dbReference type="SAM" id="MobiDB-lite"/>
    </source>
</evidence>
<organism evidence="4 5">
    <name type="scientific">Algisphaera agarilytica</name>
    <dbReference type="NCBI Taxonomy" id="1385975"/>
    <lineage>
        <taxon>Bacteria</taxon>
        <taxon>Pseudomonadati</taxon>
        <taxon>Planctomycetota</taxon>
        <taxon>Phycisphaerae</taxon>
        <taxon>Phycisphaerales</taxon>
        <taxon>Phycisphaeraceae</taxon>
        <taxon>Algisphaera</taxon>
    </lineage>
</organism>
<reference evidence="4 5" key="1">
    <citation type="submission" date="2020-08" db="EMBL/GenBank/DDBJ databases">
        <title>Genomic Encyclopedia of Type Strains, Phase IV (KMG-IV): sequencing the most valuable type-strain genomes for metagenomic binning, comparative biology and taxonomic classification.</title>
        <authorList>
            <person name="Goeker M."/>
        </authorList>
    </citation>
    <scope>NUCLEOTIDE SEQUENCE [LARGE SCALE GENOMIC DNA]</scope>
    <source>
        <strain evidence="4 5">DSM 103725</strain>
    </source>
</reference>
<dbReference type="Pfam" id="PF07963">
    <property type="entry name" value="N_methyl"/>
    <property type="match status" value="1"/>
</dbReference>
<protein>
    <recommendedName>
        <fullName evidence="2">Type II secretion system protein J</fullName>
    </recommendedName>
</protein>
<dbReference type="InterPro" id="IPR010055">
    <property type="entry name" value="T2SS_protein-GspJ"/>
</dbReference>
<name>A0A7X0H5Y4_9BACT</name>
<evidence type="ECO:0000313" key="5">
    <source>
        <dbReference type="Proteomes" id="UP000541810"/>
    </source>
</evidence>
<dbReference type="InterPro" id="IPR012902">
    <property type="entry name" value="N_methyl_site"/>
</dbReference>
<sequence>MRSPAFHRSSGFTLIELLVAASLVGIVLAAGATLTYQVSQARGKVDQLARHHAEADAAIRTIATALTQQFRNTGDDDRVFVGIDDEVDGRPADSIRFFAVSNRVIRPGEPESDVHEIEFYLEPQDGEPYPALLRRTDPTRNEEPDEGGVIELVARGIGGLDFEYFDGQQWLPDWPEFLGSSPMALRVTVGVTLNDEAGTMRPYRRLIYFPMMPQPGQGGGANGGGSGSGNGNGGFR</sequence>
<accession>A0A7X0H5Y4</accession>
<keyword evidence="5" id="KW-1185">Reference proteome</keyword>
<evidence type="ECO:0000256" key="2">
    <source>
        <dbReference type="ARBA" id="ARBA00021539"/>
    </source>
</evidence>
<dbReference type="AlphaFoldDB" id="A0A7X0H5Y4"/>
<dbReference type="SUPFAM" id="SSF54523">
    <property type="entry name" value="Pili subunits"/>
    <property type="match status" value="1"/>
</dbReference>
<proteinExistence type="inferred from homology"/>
<dbReference type="PROSITE" id="PS00409">
    <property type="entry name" value="PROKAR_NTER_METHYL"/>
    <property type="match status" value="1"/>
</dbReference>
<feature type="compositionally biased region" description="Gly residues" evidence="3">
    <location>
        <begin position="216"/>
        <end position="236"/>
    </location>
</feature>
<evidence type="ECO:0000313" key="4">
    <source>
        <dbReference type="EMBL" id="MBB6429897.1"/>
    </source>
</evidence>
<dbReference type="GO" id="GO:0015627">
    <property type="term" value="C:type II protein secretion system complex"/>
    <property type="evidence" value="ECO:0007669"/>
    <property type="project" value="InterPro"/>
</dbReference>
<gene>
    <name evidence="4" type="ORF">HNQ40_001703</name>
</gene>
<dbReference type="InterPro" id="IPR045584">
    <property type="entry name" value="Pilin-like"/>
</dbReference>
<dbReference type="Gene3D" id="3.30.700.10">
    <property type="entry name" value="Glycoprotein, Type 4 Pilin"/>
    <property type="match status" value="1"/>
</dbReference>